<dbReference type="VEuPathDB" id="FungiDB:AeMF1_008429"/>
<dbReference type="Proteomes" id="UP000481153">
    <property type="component" value="Unassembled WGS sequence"/>
</dbReference>
<comment type="caution">
    <text evidence="1">The sequence shown here is derived from an EMBL/GenBank/DDBJ whole genome shotgun (WGS) entry which is preliminary data.</text>
</comment>
<proteinExistence type="predicted"/>
<name>A0A6G0XA32_9STRA</name>
<evidence type="ECO:0008006" key="3">
    <source>
        <dbReference type="Google" id="ProtNLM"/>
    </source>
</evidence>
<evidence type="ECO:0000313" key="1">
    <source>
        <dbReference type="EMBL" id="KAF0736982.1"/>
    </source>
</evidence>
<sequence>MRSSGKLEENIQYAKALQAIMRKQPKLTMLPTTDSDQWQVFKLVKDPLLRHRAMHEIPQAMYKLTESAMVESGLADRVNDFESCITSLSKTTSDLVLNITFCSTKHFDFNVVSEMAWKLFDIGYGSKELSFKVLEKIDYNSAYIKYNKRWNSTPSQANVLYKRVMEPERDVIVCRTVLEDELHPIPEGVLVMNNSAWVVLEKLDNGEACRIKFFQKSTLPMIQASADGKSHLDSDAWYQYYRIGNVSECAMQSLKSIVSDFDGAITTLLAHYNGDVDETFRRVIAMLDLEASI</sequence>
<keyword evidence="2" id="KW-1185">Reference proteome</keyword>
<dbReference type="EMBL" id="VJMJ01000085">
    <property type="protein sequence ID" value="KAF0736982.1"/>
    <property type="molecule type" value="Genomic_DNA"/>
</dbReference>
<evidence type="ECO:0000313" key="2">
    <source>
        <dbReference type="Proteomes" id="UP000481153"/>
    </source>
</evidence>
<organism evidence="1 2">
    <name type="scientific">Aphanomyces euteiches</name>
    <dbReference type="NCBI Taxonomy" id="100861"/>
    <lineage>
        <taxon>Eukaryota</taxon>
        <taxon>Sar</taxon>
        <taxon>Stramenopiles</taxon>
        <taxon>Oomycota</taxon>
        <taxon>Saprolegniomycetes</taxon>
        <taxon>Saprolegniales</taxon>
        <taxon>Verrucalvaceae</taxon>
        <taxon>Aphanomyces</taxon>
    </lineage>
</organism>
<protein>
    <recommendedName>
        <fullName evidence="3">START domain-containing protein</fullName>
    </recommendedName>
</protein>
<accession>A0A6G0XA32</accession>
<reference evidence="1 2" key="1">
    <citation type="submission" date="2019-07" db="EMBL/GenBank/DDBJ databases">
        <title>Genomics analysis of Aphanomyces spp. identifies a new class of oomycete effector associated with host adaptation.</title>
        <authorList>
            <person name="Gaulin E."/>
        </authorList>
    </citation>
    <scope>NUCLEOTIDE SEQUENCE [LARGE SCALE GENOMIC DNA]</scope>
    <source>
        <strain evidence="1 2">ATCC 201684</strain>
    </source>
</reference>
<gene>
    <name evidence="1" type="ORF">Ae201684_006794</name>
</gene>
<dbReference type="AlphaFoldDB" id="A0A6G0XA32"/>